<name>A0A5B2VZ90_9BACT</name>
<keyword evidence="3" id="KW-1185">Reference proteome</keyword>
<proteinExistence type="predicted"/>
<dbReference type="AlphaFoldDB" id="A0A5B2VZ90"/>
<dbReference type="InterPro" id="IPR052164">
    <property type="entry name" value="Anthracycline_SecMetBiosynth"/>
</dbReference>
<dbReference type="PANTHER" id="PTHR33993">
    <property type="entry name" value="GLYOXALASE-RELATED"/>
    <property type="match status" value="1"/>
</dbReference>
<dbReference type="Gene3D" id="3.10.180.10">
    <property type="entry name" value="2,3-Dihydroxybiphenyl 1,2-Dioxygenase, domain 1"/>
    <property type="match status" value="1"/>
</dbReference>
<dbReference type="InterPro" id="IPR037523">
    <property type="entry name" value="VOC_core"/>
</dbReference>
<dbReference type="RefSeq" id="WP_149838441.1">
    <property type="nucleotide sequence ID" value="NZ_VUOC01000002.1"/>
</dbReference>
<dbReference type="InterPro" id="IPR029068">
    <property type="entry name" value="Glyas_Bleomycin-R_OHBP_Dase"/>
</dbReference>
<dbReference type="InterPro" id="IPR053863">
    <property type="entry name" value="Glyoxy/Ble-like_N"/>
</dbReference>
<dbReference type="Proteomes" id="UP000324611">
    <property type="component" value="Unassembled WGS sequence"/>
</dbReference>
<evidence type="ECO:0000313" key="2">
    <source>
        <dbReference type="EMBL" id="KAA2243566.1"/>
    </source>
</evidence>
<gene>
    <name evidence="2" type="ORF">F0L74_13830</name>
</gene>
<evidence type="ECO:0000259" key="1">
    <source>
        <dbReference type="PROSITE" id="PS51819"/>
    </source>
</evidence>
<dbReference type="EMBL" id="VUOC01000002">
    <property type="protein sequence ID" value="KAA2243566.1"/>
    <property type="molecule type" value="Genomic_DNA"/>
</dbReference>
<accession>A0A5B2VZ90</accession>
<dbReference type="PROSITE" id="PS51819">
    <property type="entry name" value="VOC"/>
    <property type="match status" value="1"/>
</dbReference>
<evidence type="ECO:0000313" key="3">
    <source>
        <dbReference type="Proteomes" id="UP000324611"/>
    </source>
</evidence>
<reference evidence="2 3" key="2">
    <citation type="submission" date="2019-09" db="EMBL/GenBank/DDBJ databases">
        <authorList>
            <person name="Jin C."/>
        </authorList>
    </citation>
    <scope>NUCLEOTIDE SEQUENCE [LARGE SCALE GENOMIC DNA]</scope>
    <source>
        <strain evidence="2 3">BN140078</strain>
    </source>
</reference>
<dbReference type="SUPFAM" id="SSF54593">
    <property type="entry name" value="Glyoxalase/Bleomycin resistance protein/Dihydroxybiphenyl dioxygenase"/>
    <property type="match status" value="1"/>
</dbReference>
<feature type="domain" description="VOC" evidence="1">
    <location>
        <begin position="3"/>
        <end position="127"/>
    </location>
</feature>
<protein>
    <submittedName>
        <fullName evidence="2">VOC family protein</fullName>
    </submittedName>
</protein>
<organism evidence="2 3">
    <name type="scientific">Chitinophaga agrisoli</name>
    <dbReference type="NCBI Taxonomy" id="2607653"/>
    <lineage>
        <taxon>Bacteria</taxon>
        <taxon>Pseudomonadati</taxon>
        <taxon>Bacteroidota</taxon>
        <taxon>Chitinophagia</taxon>
        <taxon>Chitinophagales</taxon>
        <taxon>Chitinophagaceae</taxon>
        <taxon>Chitinophaga</taxon>
    </lineage>
</organism>
<comment type="caution">
    <text evidence="2">The sequence shown here is derived from an EMBL/GenBank/DDBJ whole genome shotgun (WGS) entry which is preliminary data.</text>
</comment>
<dbReference type="Pfam" id="PF22677">
    <property type="entry name" value="Ble-like_N"/>
    <property type="match status" value="1"/>
</dbReference>
<dbReference type="PANTHER" id="PTHR33993:SF2">
    <property type="entry name" value="VOC DOMAIN-CONTAINING PROTEIN"/>
    <property type="match status" value="1"/>
</dbReference>
<reference evidence="2 3" key="1">
    <citation type="submission" date="2019-09" db="EMBL/GenBank/DDBJ databases">
        <title>Chitinophaga ginsengihumi sp. nov., isolated from soil of ginseng rhizosphere.</title>
        <authorList>
            <person name="Lee J."/>
        </authorList>
    </citation>
    <scope>NUCLEOTIDE SEQUENCE [LARGE SCALE GENOMIC DNA]</scope>
    <source>
        <strain evidence="2 3">BN140078</strain>
    </source>
</reference>
<sequence>MQKVVHFEIPADDIERARKFYSDIFGWRIQDWPLQDGSVYTGARTVEVDETTFIPKEPGAINGAIVKRDEVVKTPQVTVNVPSIDEYAEKVKAAGGQVLKPKQEIEGTGYYAYVTDSEGNLLGLWEDIKKA</sequence>
<dbReference type="CDD" id="cd07247">
    <property type="entry name" value="SgaA_N_like"/>
    <property type="match status" value="1"/>
</dbReference>